<proteinExistence type="predicted"/>
<sequence>MDIMPAEIMNHDAAVLRVFEPPRQTVPLVFASPHSGRDYPSEFVAQSRLDARMLRRSEDSFVDELYAGVVGLGAPLIAALFPRAYCDPNREPYELDPAMFSGALPEYANTRSPRVLAGLGTIARVVASGAEIYAGRLPVAEAESRIARCYRPYHRRLQGLVDATRQAFGWSLLVDCHSMPSVGGPMDRDSGLSRVDVVLGDCFAAACSPLFTQVAEDVFARLGYRVVRNAPYAGGFTTRHYGQPRQGSHALQIEINRALYMDEAHHCHGPDFERVKADLEKVAAALAAAAREFGRA</sequence>
<keyword evidence="2" id="KW-1185">Reference proteome</keyword>
<dbReference type="GO" id="GO:0016787">
    <property type="term" value="F:hydrolase activity"/>
    <property type="evidence" value="ECO:0007669"/>
    <property type="project" value="UniProtKB-KW"/>
</dbReference>
<accession>M2Z2J9</accession>
<dbReference type="SUPFAM" id="SSF53187">
    <property type="entry name" value="Zn-dependent exopeptidases"/>
    <property type="match status" value="1"/>
</dbReference>
<reference evidence="1 2" key="1">
    <citation type="journal article" date="2014" name="Genome Announc.">
        <title>Draft Genome Sequence of Magnetospirillum sp. Strain SO-1, a Freshwater Magnetotactic Bacterium Isolated from the Ol'khovka River, Russia.</title>
        <authorList>
            <person name="Grouzdev D.S."/>
            <person name="Dziuba M.V."/>
            <person name="Sukhacheva M.S."/>
            <person name="Mardanov A.V."/>
            <person name="Beletskiy A.V."/>
            <person name="Kuznetsov B.B."/>
            <person name="Skryabin K.G."/>
        </authorList>
    </citation>
    <scope>NUCLEOTIDE SEQUENCE [LARGE SCALE GENOMIC DNA]</scope>
    <source>
        <strain evidence="1 2">SO-1</strain>
    </source>
</reference>
<gene>
    <name evidence="1" type="ORF">H261_17853</name>
</gene>
<comment type="caution">
    <text evidence="1">The sequence shown here is derived from an EMBL/GenBank/DDBJ whole genome shotgun (WGS) entry which is preliminary data.</text>
</comment>
<protein>
    <submittedName>
        <fullName evidence="1">N-formylglutamate amidohydrolase</fullName>
    </submittedName>
</protein>
<dbReference type="InterPro" id="IPR007709">
    <property type="entry name" value="N-FG_amidohydro"/>
</dbReference>
<dbReference type="STRING" id="1244869.H261_17853"/>
<evidence type="ECO:0000313" key="1">
    <source>
        <dbReference type="EMBL" id="EME68540.1"/>
    </source>
</evidence>
<evidence type="ECO:0000313" key="2">
    <source>
        <dbReference type="Proteomes" id="UP000011744"/>
    </source>
</evidence>
<dbReference type="eggNOG" id="COG3741">
    <property type="taxonomic scope" value="Bacteria"/>
</dbReference>
<dbReference type="PATRIC" id="fig|1244869.3.peg.3571"/>
<dbReference type="Gene3D" id="3.40.630.40">
    <property type="entry name" value="Zn-dependent exopeptidases"/>
    <property type="match status" value="1"/>
</dbReference>
<keyword evidence="1" id="KW-0378">Hydrolase</keyword>
<organism evidence="1 2">
    <name type="scientific">Paramagnetospirillum caucaseum</name>
    <dbReference type="NCBI Taxonomy" id="1244869"/>
    <lineage>
        <taxon>Bacteria</taxon>
        <taxon>Pseudomonadati</taxon>
        <taxon>Pseudomonadota</taxon>
        <taxon>Alphaproteobacteria</taxon>
        <taxon>Rhodospirillales</taxon>
        <taxon>Magnetospirillaceae</taxon>
        <taxon>Paramagnetospirillum</taxon>
    </lineage>
</organism>
<dbReference type="EMBL" id="AONQ01000061">
    <property type="protein sequence ID" value="EME68540.1"/>
    <property type="molecule type" value="Genomic_DNA"/>
</dbReference>
<dbReference type="RefSeq" id="WP_008620211.1">
    <property type="nucleotide sequence ID" value="NZ_AONQ01000061.1"/>
</dbReference>
<dbReference type="AlphaFoldDB" id="M2Z2J9"/>
<dbReference type="Pfam" id="PF05013">
    <property type="entry name" value="FGase"/>
    <property type="match status" value="1"/>
</dbReference>
<dbReference type="Proteomes" id="UP000011744">
    <property type="component" value="Unassembled WGS sequence"/>
</dbReference>
<name>M2Z2J9_9PROT</name>